<dbReference type="Proteomes" id="UP001472677">
    <property type="component" value="Unassembled WGS sequence"/>
</dbReference>
<feature type="region of interest" description="Disordered" evidence="1">
    <location>
        <begin position="506"/>
        <end position="544"/>
    </location>
</feature>
<feature type="compositionally biased region" description="Basic residues" evidence="1">
    <location>
        <begin position="586"/>
        <end position="602"/>
    </location>
</feature>
<evidence type="ECO:0000256" key="1">
    <source>
        <dbReference type="SAM" id="MobiDB-lite"/>
    </source>
</evidence>
<evidence type="ECO:0008006" key="4">
    <source>
        <dbReference type="Google" id="ProtNLM"/>
    </source>
</evidence>
<accession>A0ABR2AX11</accession>
<name>A0ABR2AX11_9ROSI</name>
<comment type="caution">
    <text evidence="2">The sequence shown here is derived from an EMBL/GenBank/DDBJ whole genome shotgun (WGS) entry which is preliminary data.</text>
</comment>
<feature type="compositionally biased region" description="Polar residues" evidence="1">
    <location>
        <begin position="189"/>
        <end position="208"/>
    </location>
</feature>
<sequence length="637" mass="71227">MEEGDKSIDVGEETSTRVSDVSQSWLFAKRQRFTIELRPGEITIVSWKRLVKDAQNISTPLTARNTEDSPDECFQDDKSTSKQNGLSVNSDKLELTNETVLSVAQPSRKRRKSMAEAQVEKVDDLVPSKHAKVEQGRLSFAATNAVLEEQSSALLQNSAAAGEPDRRFHDLFNSVRSISKHANIGTKSELSSYTELSNKDVSISPSNSKDTDKYRSVTIHSSDLGNNTNALATHQKHLEKRSCKKHKSPVRKLLTENDKEGICTEVEKRKKRATRGELPDLNLPVYPVQSESKDVSNLRPKGTMLEKAMRELEKVVSESRLSTMEVQDIDASSTAIKRRLAHSSQGKISKELINKLMNILGHSVQLRTLKRNLKEMILMEHSAKQEKADRFQQIKLEVTEMIKLQVSKLGDVATGDVQEALGSEEKVVLKKQDCMDNTMEDKICDIYDLYIQGMDEDKGPQIRKLYVELAKLWPNGIMDKHGIKSAICRAKERKRKSCENDKVREVRRKKSAQKMEVGVQGEASSVSQLQAVQENQEPASSSHILALPYRTTSCTETLDQHLAAPLEITSVPPSSGLDISEEKKMGKMKQKGKSKNRAKKLSMKLEKESCKSHKKAIGHPDAASYKLAAPSSCGHPR</sequence>
<feature type="region of interest" description="Disordered" evidence="1">
    <location>
        <begin position="567"/>
        <end position="637"/>
    </location>
</feature>
<feature type="compositionally biased region" description="Polar residues" evidence="1">
    <location>
        <begin position="522"/>
        <end position="543"/>
    </location>
</feature>
<feature type="region of interest" description="Disordered" evidence="1">
    <location>
        <begin position="189"/>
        <end position="213"/>
    </location>
</feature>
<dbReference type="PANTHER" id="PTHR21669">
    <property type="entry name" value="CAPZ-INTERACTING PROTEIN AND RELATED PROTEINS"/>
    <property type="match status" value="1"/>
</dbReference>
<dbReference type="EMBL" id="JBBPBM010000248">
    <property type="protein sequence ID" value="KAK8498766.1"/>
    <property type="molecule type" value="Genomic_DNA"/>
</dbReference>
<protein>
    <recommendedName>
        <fullName evidence="4">Wound-responsive family protein</fullName>
    </recommendedName>
</protein>
<evidence type="ECO:0000313" key="2">
    <source>
        <dbReference type="EMBL" id="KAK8498766.1"/>
    </source>
</evidence>
<organism evidence="2 3">
    <name type="scientific">Hibiscus sabdariffa</name>
    <name type="common">roselle</name>
    <dbReference type="NCBI Taxonomy" id="183260"/>
    <lineage>
        <taxon>Eukaryota</taxon>
        <taxon>Viridiplantae</taxon>
        <taxon>Streptophyta</taxon>
        <taxon>Embryophyta</taxon>
        <taxon>Tracheophyta</taxon>
        <taxon>Spermatophyta</taxon>
        <taxon>Magnoliopsida</taxon>
        <taxon>eudicotyledons</taxon>
        <taxon>Gunneridae</taxon>
        <taxon>Pentapetalae</taxon>
        <taxon>rosids</taxon>
        <taxon>malvids</taxon>
        <taxon>Malvales</taxon>
        <taxon>Malvaceae</taxon>
        <taxon>Malvoideae</taxon>
        <taxon>Hibiscus</taxon>
    </lineage>
</organism>
<feature type="region of interest" description="Disordered" evidence="1">
    <location>
        <begin position="61"/>
        <end position="86"/>
    </location>
</feature>
<proteinExistence type="predicted"/>
<dbReference type="PANTHER" id="PTHR21669:SF29">
    <property type="entry name" value="WOUND-RESPONSIVE FAMILY PROTEIN ISOFORM 1"/>
    <property type="match status" value="1"/>
</dbReference>
<keyword evidence="3" id="KW-1185">Reference proteome</keyword>
<gene>
    <name evidence="2" type="ORF">V6N12_044893</name>
</gene>
<reference evidence="2 3" key="1">
    <citation type="journal article" date="2024" name="G3 (Bethesda)">
        <title>Genome assembly of Hibiscus sabdariffa L. provides insights into metabolisms of medicinal natural products.</title>
        <authorList>
            <person name="Kim T."/>
        </authorList>
    </citation>
    <scope>NUCLEOTIDE SEQUENCE [LARGE SCALE GENOMIC DNA]</scope>
    <source>
        <strain evidence="2">TK-2024</strain>
        <tissue evidence="2">Old leaves</tissue>
    </source>
</reference>
<evidence type="ECO:0000313" key="3">
    <source>
        <dbReference type="Proteomes" id="UP001472677"/>
    </source>
</evidence>